<organism evidence="1 2">
    <name type="scientific">Melastoma candidum</name>
    <dbReference type="NCBI Taxonomy" id="119954"/>
    <lineage>
        <taxon>Eukaryota</taxon>
        <taxon>Viridiplantae</taxon>
        <taxon>Streptophyta</taxon>
        <taxon>Embryophyta</taxon>
        <taxon>Tracheophyta</taxon>
        <taxon>Spermatophyta</taxon>
        <taxon>Magnoliopsida</taxon>
        <taxon>eudicotyledons</taxon>
        <taxon>Gunneridae</taxon>
        <taxon>Pentapetalae</taxon>
        <taxon>rosids</taxon>
        <taxon>malvids</taxon>
        <taxon>Myrtales</taxon>
        <taxon>Melastomataceae</taxon>
        <taxon>Melastomatoideae</taxon>
        <taxon>Melastomateae</taxon>
        <taxon>Melastoma</taxon>
    </lineage>
</organism>
<name>A0ACB9P4U1_9MYRT</name>
<keyword evidence="2" id="KW-1185">Reference proteome</keyword>
<dbReference type="Proteomes" id="UP001057402">
    <property type="component" value="Chromosome 7"/>
</dbReference>
<evidence type="ECO:0000313" key="2">
    <source>
        <dbReference type="Proteomes" id="UP001057402"/>
    </source>
</evidence>
<comment type="caution">
    <text evidence="1">The sequence shown here is derived from an EMBL/GenBank/DDBJ whole genome shotgun (WGS) entry which is preliminary data.</text>
</comment>
<accession>A0ACB9P4U1</accession>
<proteinExistence type="predicted"/>
<sequence length="113" mass="12388">MSATSDLNTPSPYDYGAHHVNVAPPRNYGGQVVPPYQMARQAGSFQTYGSSYATQMSDQHTPVAPYNSGWHVPPHTNIMPGHGVSNQCYEQQEHQRLHQQSSGFPHGVRQAAA</sequence>
<evidence type="ECO:0000313" key="1">
    <source>
        <dbReference type="EMBL" id="KAI4342226.1"/>
    </source>
</evidence>
<gene>
    <name evidence="1" type="ORF">MLD38_026874</name>
</gene>
<reference evidence="2" key="1">
    <citation type="journal article" date="2023" name="Front. Plant Sci.">
        <title>Chromosomal-level genome assembly of Melastoma candidum provides insights into trichome evolution.</title>
        <authorList>
            <person name="Zhong Y."/>
            <person name="Wu W."/>
            <person name="Sun C."/>
            <person name="Zou P."/>
            <person name="Liu Y."/>
            <person name="Dai S."/>
            <person name="Zhou R."/>
        </authorList>
    </citation>
    <scope>NUCLEOTIDE SEQUENCE [LARGE SCALE GENOMIC DNA]</scope>
</reference>
<dbReference type="EMBL" id="CM042886">
    <property type="protein sequence ID" value="KAI4342226.1"/>
    <property type="molecule type" value="Genomic_DNA"/>
</dbReference>
<protein>
    <submittedName>
        <fullName evidence="1">Uncharacterized protein</fullName>
    </submittedName>
</protein>